<proteinExistence type="predicted"/>
<dbReference type="EMBL" id="JBHSKX010000001">
    <property type="protein sequence ID" value="MFC5365862.1"/>
    <property type="molecule type" value="Genomic_DNA"/>
</dbReference>
<dbReference type="RefSeq" id="WP_227228811.1">
    <property type="nucleotide sequence ID" value="NZ_JAJCVJ010000001.1"/>
</dbReference>
<comment type="caution">
    <text evidence="2">The sequence shown here is derived from an EMBL/GenBank/DDBJ whole genome shotgun (WGS) entry which is preliminary data.</text>
</comment>
<feature type="compositionally biased region" description="Basic and acidic residues" evidence="1">
    <location>
        <begin position="65"/>
        <end position="78"/>
    </location>
</feature>
<evidence type="ECO:0000256" key="1">
    <source>
        <dbReference type="SAM" id="MobiDB-lite"/>
    </source>
</evidence>
<reference evidence="2 3" key="1">
    <citation type="journal article" date="2019" name="Int. J. Syst. Evol. Microbiol.">
        <title>The Global Catalogue of Microorganisms (GCM) 10K type strain sequencing project: providing services to taxonomists for standard genome sequencing and annotation.</title>
        <authorList>
            <consortium name="The Broad Institute Genomics Platform"/>
            <consortium name="The Broad Institute Genome Sequencing Center for Infectious Disease"/>
            <person name="Wu L."/>
            <person name="Ma J."/>
        </authorList>
    </citation>
    <scope>NUCLEOTIDE SEQUENCE [LARGE SCALE GENOMIC DNA]</scope>
    <source>
        <strain evidence="2 3">CGMCC 1.12237</strain>
    </source>
</reference>
<sequence length="88" mass="9797">MRPDAAVRQMEYVIAAELDSGEWGHWDEQLYGDAFDTLAEEGSSEQMTDLIARLRADVTAGSRPGPEEVERHTRHVLDGRPLTDGGEK</sequence>
<feature type="region of interest" description="Disordered" evidence="1">
    <location>
        <begin position="59"/>
        <end position="88"/>
    </location>
</feature>
<dbReference type="Proteomes" id="UP001596201">
    <property type="component" value="Unassembled WGS sequence"/>
</dbReference>
<organism evidence="2 3">
    <name type="scientific">Salinirubrum litoreum</name>
    <dbReference type="NCBI Taxonomy" id="1126234"/>
    <lineage>
        <taxon>Archaea</taxon>
        <taxon>Methanobacteriati</taxon>
        <taxon>Methanobacteriota</taxon>
        <taxon>Stenosarchaea group</taxon>
        <taxon>Halobacteria</taxon>
        <taxon>Halobacteriales</taxon>
        <taxon>Haloferacaceae</taxon>
        <taxon>Salinirubrum</taxon>
    </lineage>
</organism>
<protein>
    <submittedName>
        <fullName evidence="2">Uncharacterized protein</fullName>
    </submittedName>
</protein>
<dbReference type="AlphaFoldDB" id="A0ABD5R870"/>
<keyword evidence="3" id="KW-1185">Reference proteome</keyword>
<accession>A0ABD5R870</accession>
<evidence type="ECO:0000313" key="3">
    <source>
        <dbReference type="Proteomes" id="UP001596201"/>
    </source>
</evidence>
<gene>
    <name evidence="2" type="ORF">ACFPJ5_02860</name>
</gene>
<name>A0ABD5R870_9EURY</name>
<evidence type="ECO:0000313" key="2">
    <source>
        <dbReference type="EMBL" id="MFC5365862.1"/>
    </source>
</evidence>